<accession>A0A9X9BZD9</accession>
<dbReference type="AlphaFoldDB" id="A0A9X9BZD9"/>
<protein>
    <submittedName>
        <fullName evidence="1">Uncharacterized protein</fullName>
    </submittedName>
</protein>
<name>A0A9X9BZD9_9GAMM</name>
<evidence type="ECO:0000313" key="1">
    <source>
        <dbReference type="EMBL" id="TXE26703.1"/>
    </source>
</evidence>
<gene>
    <name evidence="1" type="ORF">FOT63_20060</name>
</gene>
<reference evidence="1 2" key="1">
    <citation type="submission" date="2019-07" db="EMBL/GenBank/DDBJ databases">
        <title>Serratia strains were isolated from fresh produce.</title>
        <authorList>
            <person name="Cho G.-S."/>
            <person name="Stein M."/>
            <person name="Lee W."/>
            <person name="Suh S.H."/>
            <person name="Franz C.M.A.P."/>
        </authorList>
    </citation>
    <scope>NUCLEOTIDE SEQUENCE [LARGE SCALE GENOMIC DNA]</scope>
    <source>
        <strain evidence="1 2">S17</strain>
    </source>
</reference>
<dbReference type="RefSeq" id="WP_147838828.1">
    <property type="nucleotide sequence ID" value="NZ_VOUP01000013.1"/>
</dbReference>
<proteinExistence type="predicted"/>
<comment type="caution">
    <text evidence="1">The sequence shown here is derived from an EMBL/GenBank/DDBJ whole genome shotgun (WGS) entry which is preliminary data.</text>
</comment>
<organism evidence="1 2">
    <name type="scientific">Serratia ureilytica</name>
    <dbReference type="NCBI Taxonomy" id="300181"/>
    <lineage>
        <taxon>Bacteria</taxon>
        <taxon>Pseudomonadati</taxon>
        <taxon>Pseudomonadota</taxon>
        <taxon>Gammaproteobacteria</taxon>
        <taxon>Enterobacterales</taxon>
        <taxon>Yersiniaceae</taxon>
        <taxon>Serratia</taxon>
    </lineage>
</organism>
<sequence length="282" mass="31937">MIGVAMLDRMHKELTQMKLDAIMRKVALQRKKTNALKNPAYKYIVEYRERLQDAIYYIDNSKSCTSDKIDSFLETMSGNVTAHSRLFASDIIGLLDDEHFLFSMSEHEMLSDSLVSDFLFIISFGVGKNELLNYVIDSTASEAELLLRLVVVEVKKGRNENAILLSGMAFKLMYSVFMDRMKLLREGKLAVNDHLRGLGGKPKKKFKHEVISIISATASKYPNITKSSLIIKVNDYLKLKYNDTVTDRTLREWISSTGFKSDRSATGGKYELVIPGAEHDGQ</sequence>
<dbReference type="EMBL" id="VOUP01000013">
    <property type="protein sequence ID" value="TXE26703.1"/>
    <property type="molecule type" value="Genomic_DNA"/>
</dbReference>
<dbReference type="Proteomes" id="UP000321307">
    <property type="component" value="Unassembled WGS sequence"/>
</dbReference>
<evidence type="ECO:0000313" key="2">
    <source>
        <dbReference type="Proteomes" id="UP000321307"/>
    </source>
</evidence>